<feature type="binding site" evidence="8">
    <location>
        <begin position="130"/>
        <end position="134"/>
    </location>
    <ligand>
        <name>NADP(+)</name>
        <dbReference type="ChEBI" id="CHEBI:58349"/>
    </ligand>
</feature>
<feature type="binding site" evidence="8">
    <location>
        <position position="247"/>
    </location>
    <ligand>
        <name>NADP(+)</name>
        <dbReference type="ChEBI" id="CHEBI:58349"/>
    </ligand>
</feature>
<sequence length="277" mass="28700">MIGGKTKLLALIGDPVGHSLSPAMHNASFAADGLDFVYVALKVGADDLPVAVRGAAALGLRGFNVTMPHKRAMVPLVDSLDEGARISGAVNTVVIEDGKLRGFNTDGPGMIEACGEAGVGLAGRGVVLLGAGGAAASIAGAFCDEGIGELHIVNRNPEHAGALADKLHEAGKKVEIEVHPTGALDGTVRAPIVVNATPLGMSDDDPLPLPLEYLDGKTALVDAVYRPGRETALVRQARERGATVVTGQRMLLYQGVLAQRLWTGRRPNVEVMDRALS</sequence>
<dbReference type="CDD" id="cd01065">
    <property type="entry name" value="NAD_bind_Shikimate_DH"/>
    <property type="match status" value="1"/>
</dbReference>
<evidence type="ECO:0000256" key="7">
    <source>
        <dbReference type="ARBA" id="ARBA00049442"/>
    </source>
</evidence>
<evidence type="ECO:0000256" key="1">
    <source>
        <dbReference type="ARBA" id="ARBA00004871"/>
    </source>
</evidence>
<evidence type="ECO:0000256" key="2">
    <source>
        <dbReference type="ARBA" id="ARBA00012962"/>
    </source>
</evidence>
<feature type="binding site" evidence="8">
    <location>
        <position position="254"/>
    </location>
    <ligand>
        <name>shikimate</name>
        <dbReference type="ChEBI" id="CHEBI:36208"/>
    </ligand>
</feature>
<dbReference type="InterPro" id="IPR041121">
    <property type="entry name" value="SDH_C"/>
</dbReference>
<reference evidence="12" key="1">
    <citation type="submission" date="2020-02" db="EMBL/GenBank/DDBJ databases">
        <authorList>
            <person name="Meier V. D."/>
        </authorList>
    </citation>
    <scope>NUCLEOTIDE SEQUENCE</scope>
    <source>
        <strain evidence="12">AVDCRST_MAG22</strain>
    </source>
</reference>
<dbReference type="GO" id="GO:0004764">
    <property type="term" value="F:shikimate 3-dehydrogenase (NADP+) activity"/>
    <property type="evidence" value="ECO:0007669"/>
    <property type="project" value="UniProtKB-UniRule"/>
</dbReference>
<dbReference type="UniPathway" id="UPA00053">
    <property type="reaction ID" value="UER00087"/>
</dbReference>
<dbReference type="PANTHER" id="PTHR21089">
    <property type="entry name" value="SHIKIMATE DEHYDROGENASE"/>
    <property type="match status" value="1"/>
</dbReference>
<dbReference type="EMBL" id="CADCUV010000036">
    <property type="protein sequence ID" value="CAA9394140.1"/>
    <property type="molecule type" value="Genomic_DNA"/>
</dbReference>
<proteinExistence type="inferred from homology"/>
<comment type="function">
    <text evidence="8">Involved in the biosynthesis of the chorismate, which leads to the biosynthesis of aromatic amino acids. Catalyzes the reversible NADPH linked reduction of 3-dehydroshikimate (DHSA) to yield shikimate (SA).</text>
</comment>
<dbReference type="GO" id="GO:0008652">
    <property type="term" value="P:amino acid biosynthetic process"/>
    <property type="evidence" value="ECO:0007669"/>
    <property type="project" value="UniProtKB-KW"/>
</dbReference>
<comment type="similarity">
    <text evidence="8">Belongs to the shikimate dehydrogenase family.</text>
</comment>
<dbReference type="GO" id="GO:0009073">
    <property type="term" value="P:aromatic amino acid family biosynthetic process"/>
    <property type="evidence" value="ECO:0007669"/>
    <property type="project" value="UniProtKB-KW"/>
</dbReference>
<feature type="binding site" evidence="8">
    <location>
        <position position="82"/>
    </location>
    <ligand>
        <name>NADP(+)</name>
        <dbReference type="ChEBI" id="CHEBI:58349"/>
    </ligand>
</feature>
<dbReference type="Gene3D" id="3.40.50.10860">
    <property type="entry name" value="Leucine Dehydrogenase, chain A, domain 1"/>
    <property type="match status" value="1"/>
</dbReference>
<evidence type="ECO:0000259" key="11">
    <source>
        <dbReference type="Pfam" id="PF18317"/>
    </source>
</evidence>
<feature type="domain" description="Shikimate dehydrogenase substrate binding N-terminal" evidence="10">
    <location>
        <begin position="11"/>
        <end position="93"/>
    </location>
</feature>
<feature type="active site" description="Proton acceptor" evidence="8">
    <location>
        <position position="70"/>
    </location>
</feature>
<dbReference type="NCBIfam" id="NF001319">
    <property type="entry name" value="PRK00258.3-3"/>
    <property type="match status" value="1"/>
</dbReference>
<comment type="subunit">
    <text evidence="8">Homodimer.</text>
</comment>
<protein>
    <recommendedName>
        <fullName evidence="2 8">Shikimate dehydrogenase (NADP(+))</fullName>
        <shortName evidence="8">SDH</shortName>
        <ecNumber evidence="2 8">1.1.1.25</ecNumber>
    </recommendedName>
</protein>
<keyword evidence="4 8" id="KW-0521">NADP</keyword>
<feature type="binding site" evidence="8">
    <location>
        <position position="91"/>
    </location>
    <ligand>
        <name>shikimate</name>
        <dbReference type="ChEBI" id="CHEBI:36208"/>
    </ligand>
</feature>
<dbReference type="SUPFAM" id="SSF53223">
    <property type="entry name" value="Aminoacid dehydrogenase-like, N-terminal domain"/>
    <property type="match status" value="1"/>
</dbReference>
<dbReference type="InterPro" id="IPR006151">
    <property type="entry name" value="Shikm_DH/Glu-tRNA_Rdtase"/>
</dbReference>
<feature type="binding site" evidence="8">
    <location>
        <position position="225"/>
    </location>
    <ligand>
        <name>shikimate</name>
        <dbReference type="ChEBI" id="CHEBI:36208"/>
    </ligand>
</feature>
<feature type="domain" description="SDH C-terminal" evidence="11">
    <location>
        <begin position="249"/>
        <end position="276"/>
    </location>
</feature>
<dbReference type="Pfam" id="PF01488">
    <property type="entry name" value="Shikimate_DH"/>
    <property type="match status" value="1"/>
</dbReference>
<accession>A0A6J4NPY8</accession>
<keyword evidence="6 8" id="KW-0057">Aromatic amino acid biosynthesis</keyword>
<dbReference type="HAMAP" id="MF_00222">
    <property type="entry name" value="Shikimate_DH_AroE"/>
    <property type="match status" value="1"/>
</dbReference>
<gene>
    <name evidence="8" type="primary">aroE</name>
    <name evidence="12" type="ORF">AVDCRST_MAG22-805</name>
</gene>
<dbReference type="Pfam" id="PF18317">
    <property type="entry name" value="SDH_C"/>
    <property type="match status" value="1"/>
</dbReference>
<dbReference type="PANTHER" id="PTHR21089:SF1">
    <property type="entry name" value="BIFUNCTIONAL 3-DEHYDROQUINATE DEHYDRATASE_SHIKIMATE DEHYDROGENASE, CHLOROPLASTIC"/>
    <property type="match status" value="1"/>
</dbReference>
<dbReference type="GO" id="GO:0019632">
    <property type="term" value="P:shikimate metabolic process"/>
    <property type="evidence" value="ECO:0007669"/>
    <property type="project" value="InterPro"/>
</dbReference>
<evidence type="ECO:0000259" key="10">
    <source>
        <dbReference type="Pfam" id="PF08501"/>
    </source>
</evidence>
<comment type="pathway">
    <text evidence="1 8">Metabolic intermediate biosynthesis; chorismate biosynthesis; chorismate from D-erythrose 4-phosphate and phosphoenolpyruvate: step 4/7.</text>
</comment>
<feature type="binding site" evidence="8">
    <location>
        <position position="223"/>
    </location>
    <ligand>
        <name>NADP(+)</name>
        <dbReference type="ChEBI" id="CHEBI:58349"/>
    </ligand>
</feature>
<feature type="binding site" evidence="8">
    <location>
        <position position="106"/>
    </location>
    <ligand>
        <name>shikimate</name>
        <dbReference type="ChEBI" id="CHEBI:36208"/>
    </ligand>
</feature>
<dbReference type="InterPro" id="IPR036291">
    <property type="entry name" value="NAD(P)-bd_dom_sf"/>
</dbReference>
<comment type="catalytic activity">
    <reaction evidence="7 8">
        <text>shikimate + NADP(+) = 3-dehydroshikimate + NADPH + H(+)</text>
        <dbReference type="Rhea" id="RHEA:17737"/>
        <dbReference type="ChEBI" id="CHEBI:15378"/>
        <dbReference type="ChEBI" id="CHEBI:16630"/>
        <dbReference type="ChEBI" id="CHEBI:36208"/>
        <dbReference type="ChEBI" id="CHEBI:57783"/>
        <dbReference type="ChEBI" id="CHEBI:58349"/>
        <dbReference type="EC" id="1.1.1.25"/>
    </reaction>
</comment>
<dbReference type="InterPro" id="IPR013708">
    <property type="entry name" value="Shikimate_DH-bd_N"/>
</dbReference>
<feature type="binding site" evidence="8">
    <location>
        <position position="66"/>
    </location>
    <ligand>
        <name>shikimate</name>
        <dbReference type="ChEBI" id="CHEBI:36208"/>
    </ligand>
</feature>
<evidence type="ECO:0000259" key="9">
    <source>
        <dbReference type="Pfam" id="PF01488"/>
    </source>
</evidence>
<comment type="caution">
    <text evidence="8">Lacks conserved residue(s) required for the propagation of feature annotation.</text>
</comment>
<dbReference type="SUPFAM" id="SSF51735">
    <property type="entry name" value="NAD(P)-binding Rossmann-fold domains"/>
    <property type="match status" value="1"/>
</dbReference>
<dbReference type="GO" id="GO:0009423">
    <property type="term" value="P:chorismate biosynthetic process"/>
    <property type="evidence" value="ECO:0007669"/>
    <property type="project" value="UniProtKB-UniRule"/>
</dbReference>
<dbReference type="GO" id="GO:0050661">
    <property type="term" value="F:NADP binding"/>
    <property type="evidence" value="ECO:0007669"/>
    <property type="project" value="InterPro"/>
</dbReference>
<keyword evidence="5 8" id="KW-0560">Oxidoreductase</keyword>
<evidence type="ECO:0000256" key="6">
    <source>
        <dbReference type="ARBA" id="ARBA00023141"/>
    </source>
</evidence>
<dbReference type="Pfam" id="PF08501">
    <property type="entry name" value="Shikimate_dh_N"/>
    <property type="match status" value="1"/>
</dbReference>
<evidence type="ECO:0000256" key="5">
    <source>
        <dbReference type="ARBA" id="ARBA00023002"/>
    </source>
</evidence>
<dbReference type="InterPro" id="IPR046346">
    <property type="entry name" value="Aminoacid_DH-like_N_sf"/>
</dbReference>
<evidence type="ECO:0000256" key="8">
    <source>
        <dbReference type="HAMAP-Rule" id="MF_00222"/>
    </source>
</evidence>
<name>A0A6J4NPY8_9ACTN</name>
<evidence type="ECO:0000256" key="3">
    <source>
        <dbReference type="ARBA" id="ARBA00022605"/>
    </source>
</evidence>
<dbReference type="AlphaFoldDB" id="A0A6J4NPY8"/>
<dbReference type="NCBIfam" id="TIGR00507">
    <property type="entry name" value="aroE"/>
    <property type="match status" value="1"/>
</dbReference>
<dbReference type="EC" id="1.1.1.25" evidence="2 8"/>
<dbReference type="InterPro" id="IPR011342">
    <property type="entry name" value="Shikimate_DH"/>
</dbReference>
<evidence type="ECO:0000313" key="12">
    <source>
        <dbReference type="EMBL" id="CAA9394140.1"/>
    </source>
</evidence>
<dbReference type="Gene3D" id="3.40.50.720">
    <property type="entry name" value="NAD(P)-binding Rossmann-like Domain"/>
    <property type="match status" value="1"/>
</dbReference>
<feature type="domain" description="Quinate/shikimate 5-dehydrogenase/glutamyl-tRNA reductase" evidence="9">
    <location>
        <begin position="121"/>
        <end position="170"/>
    </location>
</feature>
<evidence type="ECO:0000256" key="4">
    <source>
        <dbReference type="ARBA" id="ARBA00022857"/>
    </source>
</evidence>
<dbReference type="InterPro" id="IPR022893">
    <property type="entry name" value="Shikimate_DH_fam"/>
</dbReference>
<keyword evidence="3 8" id="KW-0028">Amino-acid biosynthesis</keyword>
<organism evidence="12">
    <name type="scientific">uncultured Rubrobacteraceae bacterium</name>
    <dbReference type="NCBI Taxonomy" id="349277"/>
    <lineage>
        <taxon>Bacteria</taxon>
        <taxon>Bacillati</taxon>
        <taxon>Actinomycetota</taxon>
        <taxon>Rubrobacteria</taxon>
        <taxon>Rubrobacterales</taxon>
        <taxon>Rubrobacteraceae</taxon>
        <taxon>environmental samples</taxon>
    </lineage>
</organism>
<feature type="binding site" evidence="8">
    <location>
        <begin position="19"/>
        <end position="21"/>
    </location>
    <ligand>
        <name>shikimate</name>
        <dbReference type="ChEBI" id="CHEBI:36208"/>
    </ligand>
</feature>